<sequence length="205" mass="22131">EVTFRVDYTVPSTGREFGSVFLGDKNLALLVVAEGWAKVKEQGNQKREASSYLTELLRLEEQAKTQGLGRWSKVPAASKASIRDLPPSAIEDPSNLDAIALLAANKGKPMQGIVEQVRDGIFVAEIQSPSMGRRAPVETVVEPEAASTNEANEDASAESRPLTTAQRLAASLASSNEVVPDSFGREAKHFTETRVLHRDVSSLSL</sequence>
<dbReference type="PANTHER" id="PTHR12302:SF2">
    <property type="entry name" value="STAPHYLOCOCCAL NUCLEASE DOMAIN-CONTAINING PROTEIN 1"/>
    <property type="match status" value="1"/>
</dbReference>
<dbReference type="InterPro" id="IPR016071">
    <property type="entry name" value="Staphylococal_nuclease_OB-fold"/>
</dbReference>
<dbReference type="GO" id="GO:0006402">
    <property type="term" value="P:mRNA catabolic process"/>
    <property type="evidence" value="ECO:0007669"/>
    <property type="project" value="TreeGrafter"/>
</dbReference>
<evidence type="ECO:0000313" key="2">
    <source>
        <dbReference type="EMBL" id="KAI3944395.1"/>
    </source>
</evidence>
<dbReference type="GO" id="GO:0003723">
    <property type="term" value="F:RNA binding"/>
    <property type="evidence" value="ECO:0007669"/>
    <property type="project" value="TreeGrafter"/>
</dbReference>
<feature type="domain" description="TNase-like" evidence="1">
    <location>
        <begin position="12"/>
        <end position="73"/>
    </location>
</feature>
<dbReference type="EMBL" id="JAJJMB010004055">
    <property type="protein sequence ID" value="KAI3944395.1"/>
    <property type="molecule type" value="Genomic_DNA"/>
</dbReference>
<evidence type="ECO:0000313" key="3">
    <source>
        <dbReference type="Proteomes" id="UP001202328"/>
    </source>
</evidence>
<accession>A0AAD4T978</accession>
<dbReference type="InterPro" id="IPR035437">
    <property type="entry name" value="SNase_OB-fold_sf"/>
</dbReference>
<dbReference type="Pfam" id="PF00565">
    <property type="entry name" value="SNase"/>
    <property type="match status" value="1"/>
</dbReference>
<feature type="non-terminal residue" evidence="2">
    <location>
        <position position="1"/>
    </location>
</feature>
<dbReference type="AlphaFoldDB" id="A0AAD4T978"/>
<dbReference type="PANTHER" id="PTHR12302">
    <property type="entry name" value="EBNA2 BINDING PROTEIN P100"/>
    <property type="match status" value="1"/>
</dbReference>
<reference evidence="2" key="1">
    <citation type="submission" date="2022-04" db="EMBL/GenBank/DDBJ databases">
        <title>A functionally conserved STORR gene fusion in Papaver species that diverged 16.8 million years ago.</title>
        <authorList>
            <person name="Catania T."/>
        </authorList>
    </citation>
    <scope>NUCLEOTIDE SEQUENCE</scope>
    <source>
        <strain evidence="2">S-188037</strain>
    </source>
</reference>
<comment type="caution">
    <text evidence="2">The sequence shown here is derived from an EMBL/GenBank/DDBJ whole genome shotgun (WGS) entry which is preliminary data.</text>
</comment>
<gene>
    <name evidence="2" type="ORF">MKW98_006556</name>
</gene>
<dbReference type="GO" id="GO:0004518">
    <property type="term" value="F:nuclease activity"/>
    <property type="evidence" value="ECO:0007669"/>
    <property type="project" value="TreeGrafter"/>
</dbReference>
<organism evidence="2 3">
    <name type="scientific">Papaver atlanticum</name>
    <dbReference type="NCBI Taxonomy" id="357466"/>
    <lineage>
        <taxon>Eukaryota</taxon>
        <taxon>Viridiplantae</taxon>
        <taxon>Streptophyta</taxon>
        <taxon>Embryophyta</taxon>
        <taxon>Tracheophyta</taxon>
        <taxon>Spermatophyta</taxon>
        <taxon>Magnoliopsida</taxon>
        <taxon>Ranunculales</taxon>
        <taxon>Papaveraceae</taxon>
        <taxon>Papaveroideae</taxon>
        <taxon>Papaver</taxon>
    </lineage>
</organism>
<evidence type="ECO:0000259" key="1">
    <source>
        <dbReference type="Pfam" id="PF00565"/>
    </source>
</evidence>
<keyword evidence="3" id="KW-1185">Reference proteome</keyword>
<dbReference type="SUPFAM" id="SSF50199">
    <property type="entry name" value="Staphylococcal nuclease"/>
    <property type="match status" value="1"/>
</dbReference>
<dbReference type="GO" id="GO:0005829">
    <property type="term" value="C:cytosol"/>
    <property type="evidence" value="ECO:0007669"/>
    <property type="project" value="TreeGrafter"/>
</dbReference>
<dbReference type="GO" id="GO:0005634">
    <property type="term" value="C:nucleus"/>
    <property type="evidence" value="ECO:0007669"/>
    <property type="project" value="TreeGrafter"/>
</dbReference>
<protein>
    <recommendedName>
        <fullName evidence="1">TNase-like domain-containing protein</fullName>
    </recommendedName>
</protein>
<dbReference type="Proteomes" id="UP001202328">
    <property type="component" value="Unassembled WGS sequence"/>
</dbReference>
<name>A0AAD4T978_9MAGN</name>
<dbReference type="Gene3D" id="2.40.50.90">
    <property type="match status" value="2"/>
</dbReference>
<proteinExistence type="predicted"/>